<name>A0A176S584_9GAMM</name>
<proteinExistence type="predicted"/>
<comment type="caution">
    <text evidence="1">The sequence shown here is derived from an EMBL/GenBank/DDBJ whole genome shotgun (WGS) entry which is preliminary data.</text>
</comment>
<dbReference type="EMBL" id="LUTY01000485">
    <property type="protein sequence ID" value="OAD23223.1"/>
    <property type="molecule type" value="Genomic_DNA"/>
</dbReference>
<gene>
    <name evidence="1" type="ORF">THIOM_000950</name>
</gene>
<dbReference type="AlphaFoldDB" id="A0A176S584"/>
<reference evidence="1 2" key="1">
    <citation type="submission" date="2016-05" db="EMBL/GenBank/DDBJ databases">
        <title>Single-cell genome of chain-forming Candidatus Thiomargarita nelsonii and comparison to other large sulfur-oxidizing bacteria.</title>
        <authorList>
            <person name="Winkel M."/>
            <person name="Salman V."/>
            <person name="Woyke T."/>
            <person name="Schulz-Vogt H."/>
            <person name="Richter M."/>
            <person name="Flood B."/>
            <person name="Bailey J."/>
            <person name="Amann R."/>
            <person name="Mussmann M."/>
        </authorList>
    </citation>
    <scope>NUCLEOTIDE SEQUENCE [LARGE SCALE GENOMIC DNA]</scope>
    <source>
        <strain evidence="1 2">THI036</strain>
    </source>
</reference>
<organism evidence="1 2">
    <name type="scientific">Candidatus Thiomargarita nelsonii</name>
    <dbReference type="NCBI Taxonomy" id="1003181"/>
    <lineage>
        <taxon>Bacteria</taxon>
        <taxon>Pseudomonadati</taxon>
        <taxon>Pseudomonadota</taxon>
        <taxon>Gammaproteobacteria</taxon>
        <taxon>Thiotrichales</taxon>
        <taxon>Thiotrichaceae</taxon>
        <taxon>Thiomargarita</taxon>
    </lineage>
</organism>
<keyword evidence="2" id="KW-1185">Reference proteome</keyword>
<dbReference type="Gene3D" id="1.25.40.10">
    <property type="entry name" value="Tetratricopeptide repeat domain"/>
    <property type="match status" value="1"/>
</dbReference>
<dbReference type="InterPro" id="IPR011990">
    <property type="entry name" value="TPR-like_helical_dom_sf"/>
</dbReference>
<dbReference type="PATRIC" id="fig|1003181.4.peg.1369"/>
<dbReference type="SUPFAM" id="SSF48452">
    <property type="entry name" value="TPR-like"/>
    <property type="match status" value="1"/>
</dbReference>
<dbReference type="Proteomes" id="UP000076962">
    <property type="component" value="Unassembled WGS sequence"/>
</dbReference>
<evidence type="ECO:0000313" key="2">
    <source>
        <dbReference type="Proteomes" id="UP000076962"/>
    </source>
</evidence>
<accession>A0A176S584</accession>
<protein>
    <submittedName>
        <fullName evidence="1">Uncharacterized protein</fullName>
    </submittedName>
</protein>
<evidence type="ECO:0000313" key="1">
    <source>
        <dbReference type="EMBL" id="OAD23223.1"/>
    </source>
</evidence>
<sequence length="342" mass="40003">MLKQIDSGKALSESNRHFLKKRKLTETIALTVKKYANNLELKVKSGNRLSQADIDWLKRNELQNRIPSLVDMYVKPLYKEQPGNPLNQADIDWLKQIGSENLVTLFQGLEHYAVLTKKYDLSDSQHKPPSYHSSLYAILKKLDKGERLEPKDFAWLTGEQLIYPETNIFTTYHKIEATFYEEEYKRTKNKWNLANASSHWRKAEQPKRALKQTALNFEKLKDGKLKSALQTTRGGTFRDIGKLGDAERCARQAIEYNPRSHHPYTLMGAICYERGEYYEGDEWFAKAIKRGASPRDQDAEIKRVLKNADKDKKKRREIVEYLLKKDPVRYKWVKKYLVDKGK</sequence>